<protein>
    <submittedName>
        <fullName evidence="1">Haloacid dehalogenase superfamily, subfamily IA, variant 3 with third motif having DD or ED</fullName>
    </submittedName>
</protein>
<dbReference type="SFLD" id="SFLDG01135">
    <property type="entry name" value="C1.5.6:_HAD__Beta-PGM__Phospha"/>
    <property type="match status" value="1"/>
</dbReference>
<dbReference type="GO" id="GO:0016787">
    <property type="term" value="F:hydrolase activity"/>
    <property type="evidence" value="ECO:0007669"/>
    <property type="project" value="InterPro"/>
</dbReference>
<dbReference type="NCBIfam" id="TIGR01509">
    <property type="entry name" value="HAD-SF-IA-v3"/>
    <property type="match status" value="1"/>
</dbReference>
<sequence length="265" mass="29868">MKKNNIPLSAVLFDVDGTLAETERDGHRPAFNAAFKEFELDWHWDTELYGKLLKITGGKERIRYYIEKYAPDILSKRDLSNWIAELHKTKTKYFVDLLAKGNIPLRPGIARLIHELRENEIKIGIATTTTLENVTSLLKYTLGEESISWFDVIGAGDIVAQKKPAPDIYYWTLKELGLPPQQCIAIEDSENGLQSSYAAGIKTIITISEYTYSQNFNGAEMVLTDLGEPSKLPSIISGDIANLNNRWIDVSTLMTLLVSNDRQTL</sequence>
<dbReference type="InterPro" id="IPR006439">
    <property type="entry name" value="HAD-SF_hydro_IA"/>
</dbReference>
<dbReference type="CDD" id="cd07528">
    <property type="entry name" value="HAD_CbbY-like"/>
    <property type="match status" value="1"/>
</dbReference>
<dbReference type="InterPro" id="IPR036412">
    <property type="entry name" value="HAD-like_sf"/>
</dbReference>
<dbReference type="RefSeq" id="WP_083340344.1">
    <property type="nucleotide sequence ID" value="NZ_FNNH01000098.1"/>
</dbReference>
<dbReference type="Pfam" id="PF00702">
    <property type="entry name" value="Hydrolase"/>
    <property type="match status" value="1"/>
</dbReference>
<dbReference type="InterPro" id="IPR023214">
    <property type="entry name" value="HAD_sf"/>
</dbReference>
<dbReference type="SFLD" id="SFLDF00035">
    <property type="entry name" value="phosphoglycolate_phosphatase"/>
    <property type="match status" value="1"/>
</dbReference>
<dbReference type="Gene3D" id="1.10.150.240">
    <property type="entry name" value="Putative phosphatase, domain 2"/>
    <property type="match status" value="1"/>
</dbReference>
<evidence type="ECO:0000313" key="1">
    <source>
        <dbReference type="EMBL" id="SDX21811.1"/>
    </source>
</evidence>
<accession>A0A1H2ZX21</accession>
<dbReference type="AlphaFoldDB" id="A0A1H2ZX21"/>
<dbReference type="Proteomes" id="UP000183454">
    <property type="component" value="Unassembled WGS sequence"/>
</dbReference>
<proteinExistence type="predicted"/>
<dbReference type="PANTHER" id="PTHR42896:SF2">
    <property type="entry name" value="CBBY-LIKE PROTEIN"/>
    <property type="match status" value="1"/>
</dbReference>
<reference evidence="1 2" key="1">
    <citation type="submission" date="2016-10" db="EMBL/GenBank/DDBJ databases">
        <authorList>
            <person name="de Groot N.N."/>
        </authorList>
    </citation>
    <scope>NUCLEOTIDE SEQUENCE [LARGE SCALE GENOMIC DNA]</scope>
    <source>
        <strain evidence="1 2">Nm110</strain>
    </source>
</reference>
<dbReference type="SFLD" id="SFLDG01129">
    <property type="entry name" value="C1.5:_HAD__Beta-PGM__Phosphata"/>
    <property type="match status" value="1"/>
</dbReference>
<name>A0A1H2ZX21_9PROT</name>
<dbReference type="Gene3D" id="3.40.50.1000">
    <property type="entry name" value="HAD superfamily/HAD-like"/>
    <property type="match status" value="1"/>
</dbReference>
<dbReference type="EMBL" id="FNNH01000098">
    <property type="protein sequence ID" value="SDX21811.1"/>
    <property type="molecule type" value="Genomic_DNA"/>
</dbReference>
<evidence type="ECO:0000313" key="2">
    <source>
        <dbReference type="Proteomes" id="UP000183454"/>
    </source>
</evidence>
<dbReference type="InterPro" id="IPR044999">
    <property type="entry name" value="CbbY-like"/>
</dbReference>
<dbReference type="PRINTS" id="PR00413">
    <property type="entry name" value="HADHALOGNASE"/>
</dbReference>
<dbReference type="InterPro" id="IPR023198">
    <property type="entry name" value="PGP-like_dom2"/>
</dbReference>
<dbReference type="PANTHER" id="PTHR42896">
    <property type="entry name" value="XYLULOSE-1,5-BISPHOSPHATE (XUBP) PHOSPHATASE"/>
    <property type="match status" value="1"/>
</dbReference>
<dbReference type="SFLD" id="SFLDS00003">
    <property type="entry name" value="Haloacid_Dehalogenase"/>
    <property type="match status" value="1"/>
</dbReference>
<dbReference type="SUPFAM" id="SSF56784">
    <property type="entry name" value="HAD-like"/>
    <property type="match status" value="1"/>
</dbReference>
<gene>
    <name evidence="1" type="ORF">SAMN05421882_10982</name>
</gene>
<organism evidence="1 2">
    <name type="scientific">Nitrosomonas communis</name>
    <dbReference type="NCBI Taxonomy" id="44574"/>
    <lineage>
        <taxon>Bacteria</taxon>
        <taxon>Pseudomonadati</taxon>
        <taxon>Pseudomonadota</taxon>
        <taxon>Betaproteobacteria</taxon>
        <taxon>Nitrosomonadales</taxon>
        <taxon>Nitrosomonadaceae</taxon>
        <taxon>Nitrosomonas</taxon>
    </lineage>
</organism>